<dbReference type="PANTHER" id="PTHR10642:SF26">
    <property type="entry name" value="RIBONUCLEASE H1"/>
    <property type="match status" value="1"/>
</dbReference>
<dbReference type="EMBL" id="GL380060">
    <property type="protein sequence ID" value="EGT44667.1"/>
    <property type="molecule type" value="Genomic_DNA"/>
</dbReference>
<feature type="region of interest" description="Disordered" evidence="8">
    <location>
        <begin position="437"/>
        <end position="476"/>
    </location>
</feature>
<evidence type="ECO:0000256" key="1">
    <source>
        <dbReference type="ARBA" id="ARBA00000077"/>
    </source>
</evidence>
<dbReference type="Gene3D" id="3.30.420.10">
    <property type="entry name" value="Ribonuclease H-like superfamily/Ribonuclease H"/>
    <property type="match status" value="1"/>
</dbReference>
<dbReference type="InterPro" id="IPR050092">
    <property type="entry name" value="RNase_H"/>
</dbReference>
<dbReference type="GO" id="GO:0004523">
    <property type="term" value="F:RNA-DNA hybrid ribonuclease activity"/>
    <property type="evidence" value="ECO:0007669"/>
    <property type="project" value="UniProtKB-EC"/>
</dbReference>
<organism evidence="11">
    <name type="scientific">Caenorhabditis brenneri</name>
    <name type="common">Nematode worm</name>
    <dbReference type="NCBI Taxonomy" id="135651"/>
    <lineage>
        <taxon>Eukaryota</taxon>
        <taxon>Metazoa</taxon>
        <taxon>Ecdysozoa</taxon>
        <taxon>Nematoda</taxon>
        <taxon>Chromadorea</taxon>
        <taxon>Rhabditida</taxon>
        <taxon>Rhabditina</taxon>
        <taxon>Rhabditomorpha</taxon>
        <taxon>Rhabditoidea</taxon>
        <taxon>Rhabditidae</taxon>
        <taxon>Peloderinae</taxon>
        <taxon>Caenorhabditis</taxon>
    </lineage>
</organism>
<dbReference type="PANTHER" id="PTHR10642">
    <property type="entry name" value="RIBONUCLEASE H1"/>
    <property type="match status" value="1"/>
</dbReference>
<feature type="compositionally biased region" description="Polar residues" evidence="8">
    <location>
        <begin position="650"/>
        <end position="659"/>
    </location>
</feature>
<feature type="compositionally biased region" description="Polar residues" evidence="8">
    <location>
        <begin position="673"/>
        <end position="700"/>
    </location>
</feature>
<gene>
    <name evidence="10" type="ORF">CAEBREN_09598</name>
</gene>
<dbReference type="GO" id="GO:0046872">
    <property type="term" value="F:metal ion binding"/>
    <property type="evidence" value="ECO:0007669"/>
    <property type="project" value="UniProtKB-KW"/>
</dbReference>
<evidence type="ECO:0000256" key="4">
    <source>
        <dbReference type="ARBA" id="ARBA00022722"/>
    </source>
</evidence>
<evidence type="ECO:0000256" key="7">
    <source>
        <dbReference type="ARBA" id="ARBA00022801"/>
    </source>
</evidence>
<feature type="region of interest" description="Disordered" evidence="8">
    <location>
        <begin position="937"/>
        <end position="976"/>
    </location>
</feature>
<proteinExistence type="inferred from homology"/>
<evidence type="ECO:0000256" key="6">
    <source>
        <dbReference type="ARBA" id="ARBA00022759"/>
    </source>
</evidence>
<dbReference type="EC" id="3.1.26.4" evidence="3"/>
<dbReference type="InterPro" id="IPR036397">
    <property type="entry name" value="RNaseH_sf"/>
</dbReference>
<dbReference type="SUPFAM" id="SSF53098">
    <property type="entry name" value="Ribonuclease H-like"/>
    <property type="match status" value="1"/>
</dbReference>
<evidence type="ECO:0000259" key="9">
    <source>
        <dbReference type="PROSITE" id="PS50879"/>
    </source>
</evidence>
<evidence type="ECO:0000256" key="2">
    <source>
        <dbReference type="ARBA" id="ARBA00005300"/>
    </source>
</evidence>
<dbReference type="GO" id="GO:0043137">
    <property type="term" value="P:DNA replication, removal of RNA primer"/>
    <property type="evidence" value="ECO:0007669"/>
    <property type="project" value="TreeGrafter"/>
</dbReference>
<sequence length="1029" mass="113902">MREFIEEQLTRLYCDQNYSGNNREWYVEENERKKYHAFVFTDGSYRERPQKITGIGVFWGDDHPNNYCGLVHGDPSNNRAELCAAHHAIGQAFREDYRAVTIISDSKFVKNILEDPGRFDIKTHEKMKDLLVSIKIMRPFIKINIFIVKGHAGNYGNEEADRLARFVTWNQSKESMQTELEKTQKIQCSERAILKKERIRRHTMYQLAAIQHGYDLDPQQDVFGSMGAPIGYLSRASIRRFITANLPSNPESFMDSEGINQFAPPMERVPNDIFSNMGPPIGFDPFLKMERWVNPGGINPQQIEMWQYQSQHFSCTMGAEERRKKVENVQVLQVNSGGFVAGNDNRGQTNDRRTMLVKCQDPCCALRPMPQAPAPPIAPCAPKNPALNGYNPPMAMGPVSSNNVLKNSNVHNMNSPMRHPMRPPVATHVSPVLDQENQAPHTRPCAPGNPGLNGGSPPMGPVVSSSRPIQSNNVMRNSTNQPVQLASNLVGKPMVSSVNNQVMSAMLMEERRTMVENVQVRSLNSGPYMAAIGTRRQIDQSNMLQRPQTPVPPISPCAPRNQAANSYYPPMGPVVSSYRPIERNGDMRKSTNQPMKMASSLVGKPMVLPVNPVMSTIFMEERRTMVENVQMRPLNSGPSMAASGNRRQMEQPTMLQRPQTPVPPISPCALRNQAPNPLNSGTSMTGSGNRRQTMDRSTMLQGPKAPVPPLGSFVQRDPVSNGYSPPMGLVERHVLSTMSTLQQSRRVENVHMHQGPQMAPRTLVNTGYTDANTARPTMLVKCRRSCCSMKPMPQSPAPPIGPCAPTNPALNCNSPPMEPASNNNVLRDSDLNNMNAPMRYPMRPPASLNLSFVPDQKNQAPAGQRPPMRKRQRSRTFGLNSANSMMLNNRGPIGKSPVMSTMVVKEQSGPPAPMKDSLSSKNAVAAVPTPATPLKSISPVTNVTTSTPYSTENEAGPLLSTDDPLTDTAGQDSPSPPEIVITSVHKSPSKIFHGFSVPNFMIFQRVFELTCISFVNTKSPSEISVVELD</sequence>
<keyword evidence="6" id="KW-0255">Endonuclease</keyword>
<dbReference type="OrthoDB" id="5796743at2759"/>
<dbReference type="eggNOG" id="KOG3752">
    <property type="taxonomic scope" value="Eukaryota"/>
</dbReference>
<feature type="region of interest" description="Disordered" evidence="8">
    <location>
        <begin position="856"/>
        <end position="875"/>
    </location>
</feature>
<reference evidence="11" key="1">
    <citation type="submission" date="2011-07" db="EMBL/GenBank/DDBJ databases">
        <authorList>
            <consortium name="Caenorhabditis brenneri Sequencing and Analysis Consortium"/>
            <person name="Wilson R.K."/>
        </authorList>
    </citation>
    <scope>NUCLEOTIDE SEQUENCE [LARGE SCALE GENOMIC DNA]</scope>
    <source>
        <strain evidence="11">PB2801</strain>
    </source>
</reference>
<evidence type="ECO:0000313" key="11">
    <source>
        <dbReference type="Proteomes" id="UP000008068"/>
    </source>
</evidence>
<keyword evidence="7" id="KW-0378">Hydrolase</keyword>
<keyword evidence="4" id="KW-0540">Nuclease</keyword>
<accession>G0P495</accession>
<dbReference type="InParanoid" id="G0P495"/>
<dbReference type="Proteomes" id="UP000008068">
    <property type="component" value="Unassembled WGS sequence"/>
</dbReference>
<dbReference type="AlphaFoldDB" id="G0P495"/>
<comment type="similarity">
    <text evidence="2">Belongs to the RNase H family.</text>
</comment>
<dbReference type="InterPro" id="IPR012337">
    <property type="entry name" value="RNaseH-like_sf"/>
</dbReference>
<evidence type="ECO:0000256" key="8">
    <source>
        <dbReference type="SAM" id="MobiDB-lite"/>
    </source>
</evidence>
<feature type="region of interest" description="Disordered" evidence="8">
    <location>
        <begin position="633"/>
        <end position="712"/>
    </location>
</feature>
<dbReference type="InterPro" id="IPR002156">
    <property type="entry name" value="RNaseH_domain"/>
</dbReference>
<dbReference type="PROSITE" id="PS50879">
    <property type="entry name" value="RNASE_H_1"/>
    <property type="match status" value="1"/>
</dbReference>
<dbReference type="CDD" id="cd09280">
    <property type="entry name" value="RNase_HI_eukaryote_like"/>
    <property type="match status" value="1"/>
</dbReference>
<name>G0P495_CAEBE</name>
<feature type="domain" description="RNase H type-1" evidence="9">
    <location>
        <begin position="33"/>
        <end position="169"/>
    </location>
</feature>
<evidence type="ECO:0000256" key="5">
    <source>
        <dbReference type="ARBA" id="ARBA00022723"/>
    </source>
</evidence>
<keyword evidence="5" id="KW-0479">Metal-binding</keyword>
<dbReference type="GO" id="GO:0003676">
    <property type="term" value="F:nucleic acid binding"/>
    <property type="evidence" value="ECO:0007669"/>
    <property type="project" value="InterPro"/>
</dbReference>
<dbReference type="STRING" id="135651.G0P495"/>
<feature type="compositionally biased region" description="Polar residues" evidence="8">
    <location>
        <begin position="938"/>
        <end position="953"/>
    </location>
</feature>
<protein>
    <recommendedName>
        <fullName evidence="3">ribonuclease H</fullName>
        <ecNumber evidence="3">3.1.26.4</ecNumber>
    </recommendedName>
</protein>
<keyword evidence="11" id="KW-1185">Reference proteome</keyword>
<evidence type="ECO:0000313" key="10">
    <source>
        <dbReference type="EMBL" id="EGT44667.1"/>
    </source>
</evidence>
<comment type="catalytic activity">
    <reaction evidence="1">
        <text>Endonucleolytic cleavage to 5'-phosphomonoester.</text>
        <dbReference type="EC" id="3.1.26.4"/>
    </reaction>
</comment>
<dbReference type="HOGENOM" id="CLU_314034_0_0_1"/>
<evidence type="ECO:0000256" key="3">
    <source>
        <dbReference type="ARBA" id="ARBA00012180"/>
    </source>
</evidence>
<dbReference type="Pfam" id="PF00075">
    <property type="entry name" value="RNase_H"/>
    <property type="match status" value="1"/>
</dbReference>